<keyword evidence="1 4" id="KW-0378">Hydrolase</keyword>
<dbReference type="GO" id="GO:0006935">
    <property type="term" value="P:chemotaxis"/>
    <property type="evidence" value="ECO:0007669"/>
    <property type="project" value="UniProtKB-UniRule"/>
</dbReference>
<gene>
    <name evidence="6" type="ordered locus">Psesu_2899</name>
</gene>
<dbReference type="InterPro" id="IPR035909">
    <property type="entry name" value="CheB_C"/>
</dbReference>
<dbReference type="STRING" id="743721.Psesu_2899"/>
<evidence type="ECO:0000256" key="4">
    <source>
        <dbReference type="PROSITE-ProRule" id="PRU00050"/>
    </source>
</evidence>
<dbReference type="AlphaFoldDB" id="E6WX24"/>
<evidence type="ECO:0000313" key="6">
    <source>
        <dbReference type="EMBL" id="ADV28723.1"/>
    </source>
</evidence>
<keyword evidence="4" id="KW-0145">Chemotaxis</keyword>
<dbReference type="PANTHER" id="PTHR42872:SF6">
    <property type="entry name" value="PROTEIN-GLUTAMATE METHYLESTERASE_PROTEIN-GLUTAMINE GLUTAMINASE"/>
    <property type="match status" value="1"/>
</dbReference>
<evidence type="ECO:0000256" key="3">
    <source>
        <dbReference type="ARBA" id="ARBA00048267"/>
    </source>
</evidence>
<evidence type="ECO:0000256" key="2">
    <source>
        <dbReference type="ARBA" id="ARBA00039140"/>
    </source>
</evidence>
<feature type="active site" evidence="4">
    <location>
        <position position="20"/>
    </location>
</feature>
<protein>
    <recommendedName>
        <fullName evidence="2">protein-glutamate methylesterase</fullName>
        <ecNumber evidence="2">3.1.1.61</ecNumber>
    </recommendedName>
</protein>
<keyword evidence="7" id="KW-1185">Reference proteome</keyword>
<accession>E6WX24</accession>
<dbReference type="GO" id="GO:0005737">
    <property type="term" value="C:cytoplasm"/>
    <property type="evidence" value="ECO:0007669"/>
    <property type="project" value="InterPro"/>
</dbReference>
<dbReference type="SUPFAM" id="SSF52738">
    <property type="entry name" value="Methylesterase CheB, C-terminal domain"/>
    <property type="match status" value="1"/>
</dbReference>
<dbReference type="eggNOG" id="COG2201">
    <property type="taxonomic scope" value="Bacteria"/>
</dbReference>
<dbReference type="Proteomes" id="UP000008632">
    <property type="component" value="Chromosome"/>
</dbReference>
<feature type="active site" evidence="4">
    <location>
        <position position="140"/>
    </location>
</feature>
<dbReference type="EMBL" id="CP002446">
    <property type="protein sequence ID" value="ADV28723.1"/>
    <property type="molecule type" value="Genomic_DNA"/>
</dbReference>
<name>E6WX24_PSEUU</name>
<dbReference type="GO" id="GO:0008984">
    <property type="term" value="F:protein-glutamate methylesterase activity"/>
    <property type="evidence" value="ECO:0007669"/>
    <property type="project" value="UniProtKB-EC"/>
</dbReference>
<dbReference type="GO" id="GO:0000156">
    <property type="term" value="F:phosphorelay response regulator activity"/>
    <property type="evidence" value="ECO:0007669"/>
    <property type="project" value="InterPro"/>
</dbReference>
<dbReference type="InterPro" id="IPR000673">
    <property type="entry name" value="Sig_transdc_resp-reg_Me-estase"/>
</dbReference>
<feature type="active site" evidence="4">
    <location>
        <position position="47"/>
    </location>
</feature>
<dbReference type="Pfam" id="PF01339">
    <property type="entry name" value="CheB_methylest"/>
    <property type="match status" value="1"/>
</dbReference>
<comment type="catalytic activity">
    <reaction evidence="3">
        <text>[protein]-L-glutamate 5-O-methyl ester + H2O = L-glutamyl-[protein] + methanol + H(+)</text>
        <dbReference type="Rhea" id="RHEA:23236"/>
        <dbReference type="Rhea" id="RHEA-COMP:10208"/>
        <dbReference type="Rhea" id="RHEA-COMP:10311"/>
        <dbReference type="ChEBI" id="CHEBI:15377"/>
        <dbReference type="ChEBI" id="CHEBI:15378"/>
        <dbReference type="ChEBI" id="CHEBI:17790"/>
        <dbReference type="ChEBI" id="CHEBI:29973"/>
        <dbReference type="ChEBI" id="CHEBI:82795"/>
        <dbReference type="EC" id="3.1.1.61"/>
    </reaction>
</comment>
<dbReference type="Gene3D" id="3.40.50.180">
    <property type="entry name" value="Methylesterase CheB, C-terminal domain"/>
    <property type="match status" value="1"/>
</dbReference>
<dbReference type="HOGENOM" id="CLU_000445_51_2_6"/>
<organism evidence="6 7">
    <name type="scientific">Pseudoxanthomonas suwonensis (strain 11-1)</name>
    <dbReference type="NCBI Taxonomy" id="743721"/>
    <lineage>
        <taxon>Bacteria</taxon>
        <taxon>Pseudomonadati</taxon>
        <taxon>Pseudomonadota</taxon>
        <taxon>Gammaproteobacteria</taxon>
        <taxon>Lysobacterales</taxon>
        <taxon>Lysobacteraceae</taxon>
        <taxon>Pseudoxanthomonas</taxon>
    </lineage>
</organism>
<dbReference type="PROSITE" id="PS50122">
    <property type="entry name" value="CHEB"/>
    <property type="match status" value="1"/>
</dbReference>
<feature type="domain" description="CheB-type methylesterase" evidence="5">
    <location>
        <begin position="7"/>
        <end position="191"/>
    </location>
</feature>
<sequence length="196" mass="20594">MKRRTPPLAGRYDAIVIGASAGGVAALRMLLDALPSTLPVPVLVVQHLPRDRPSQLAELFAHGCPLPVAEAEDKSRLAPGVVWIAPPDYHLLVEDRATLALSLDEPVMFSRPAIDPLFESAAAVFGERLLALLLTGASSDGSEGIAAVRAAGGTAWIQCPDEAASSTMPASALAHAGADEVLTLDQIRERLRGFHP</sequence>
<dbReference type="OrthoDB" id="9791760at2"/>
<evidence type="ECO:0000313" key="7">
    <source>
        <dbReference type="Proteomes" id="UP000008632"/>
    </source>
</evidence>
<evidence type="ECO:0000259" key="5">
    <source>
        <dbReference type="PROSITE" id="PS50122"/>
    </source>
</evidence>
<dbReference type="KEGG" id="psu:Psesu_2899"/>
<reference evidence="6 7" key="1">
    <citation type="submission" date="2011-01" db="EMBL/GenBank/DDBJ databases">
        <title>Complete sequence of Pseudoxanthomonas suwonensis 11-1.</title>
        <authorList>
            <consortium name="US DOE Joint Genome Institute"/>
            <person name="Lucas S."/>
            <person name="Copeland A."/>
            <person name="Lapidus A."/>
            <person name="Cheng J.-F."/>
            <person name="Goodwin L."/>
            <person name="Pitluck S."/>
            <person name="Teshima H."/>
            <person name="Detter J.C."/>
            <person name="Han C."/>
            <person name="Tapia R."/>
            <person name="Land M."/>
            <person name="Hauser L."/>
            <person name="Kyrpides N."/>
            <person name="Ivanova N."/>
            <person name="Ovchinnikova G."/>
            <person name="Siebers A.K."/>
            <person name="Allgaier M."/>
            <person name="Thelen M.P."/>
            <person name="Hugenholtz P."/>
            <person name="Gladden J."/>
            <person name="Woyke T."/>
        </authorList>
    </citation>
    <scope>NUCLEOTIDE SEQUENCE [LARGE SCALE GENOMIC DNA]</scope>
    <source>
        <strain evidence="7">11-1</strain>
    </source>
</reference>
<evidence type="ECO:0000256" key="1">
    <source>
        <dbReference type="ARBA" id="ARBA00022801"/>
    </source>
</evidence>
<dbReference type="PANTHER" id="PTHR42872">
    <property type="entry name" value="PROTEIN-GLUTAMATE METHYLESTERASE/PROTEIN-GLUTAMINE GLUTAMINASE"/>
    <property type="match status" value="1"/>
</dbReference>
<dbReference type="EC" id="3.1.1.61" evidence="2"/>
<dbReference type="RefSeq" id="WP_013536548.1">
    <property type="nucleotide sequence ID" value="NC_014924.1"/>
</dbReference>
<proteinExistence type="predicted"/>
<dbReference type="CDD" id="cd16433">
    <property type="entry name" value="CheB"/>
    <property type="match status" value="1"/>
</dbReference>